<name>A0AA37JHK0_9FIRM</name>
<dbReference type="EMBL" id="BQNJ01000001">
    <property type="protein sequence ID" value="GKH01077.1"/>
    <property type="molecule type" value="Genomic_DNA"/>
</dbReference>
<evidence type="ECO:0000256" key="2">
    <source>
        <dbReference type="ARBA" id="ARBA00023163"/>
    </source>
</evidence>
<dbReference type="Gene3D" id="1.10.10.60">
    <property type="entry name" value="Homeodomain-like"/>
    <property type="match status" value="1"/>
</dbReference>
<reference evidence="4" key="1">
    <citation type="submission" date="2022-01" db="EMBL/GenBank/DDBJ databases">
        <title>Novel bile acid biosynthetic pathways are enriched in the microbiome of centenarians.</title>
        <authorList>
            <person name="Sato Y."/>
            <person name="Atarashi K."/>
            <person name="Plichta R.D."/>
            <person name="Arai Y."/>
            <person name="Sasajima S."/>
            <person name="Kearney M.S."/>
            <person name="Suda W."/>
            <person name="Takeshita K."/>
            <person name="Sasaki T."/>
            <person name="Okamoto S."/>
            <person name="Skelly N.A."/>
            <person name="Okamura Y."/>
            <person name="Vlamakis H."/>
            <person name="Li Y."/>
            <person name="Tanoue T."/>
            <person name="Takei H."/>
            <person name="Nittono H."/>
            <person name="Narushima S."/>
            <person name="Irie J."/>
            <person name="Itoh H."/>
            <person name="Moriya K."/>
            <person name="Sugiura Y."/>
            <person name="Suematsu M."/>
            <person name="Moritoki N."/>
            <person name="Shibata S."/>
            <person name="Littman R.D."/>
            <person name="Fischbach A.M."/>
            <person name="Uwamino Y."/>
            <person name="Inoue T."/>
            <person name="Honda A."/>
            <person name="Hattori M."/>
            <person name="Murai T."/>
            <person name="Xavier J.R."/>
            <person name="Hirose N."/>
            <person name="Honda K."/>
        </authorList>
    </citation>
    <scope>NUCLEOTIDE SEQUENCE</scope>
    <source>
        <strain evidence="4">CE91-St55</strain>
    </source>
</reference>
<proteinExistence type="predicted"/>
<accession>A0AA37JHK0</accession>
<dbReference type="PANTHER" id="PTHR47893:SF1">
    <property type="entry name" value="REGULATORY PROTEIN PCHR"/>
    <property type="match status" value="1"/>
</dbReference>
<dbReference type="Proteomes" id="UP001055091">
    <property type="component" value="Unassembled WGS sequence"/>
</dbReference>
<protein>
    <recommendedName>
        <fullName evidence="3">HTH araC/xylS-type domain-containing protein</fullName>
    </recommendedName>
</protein>
<feature type="domain" description="HTH araC/xylS-type" evidence="3">
    <location>
        <begin position="198"/>
        <end position="296"/>
    </location>
</feature>
<dbReference type="SUPFAM" id="SSF46689">
    <property type="entry name" value="Homeodomain-like"/>
    <property type="match status" value="2"/>
</dbReference>
<gene>
    <name evidence="4" type="ORF">CE91St55_30580</name>
</gene>
<organism evidence="4 5">
    <name type="scientific">Hungatella hathewayi</name>
    <dbReference type="NCBI Taxonomy" id="154046"/>
    <lineage>
        <taxon>Bacteria</taxon>
        <taxon>Bacillati</taxon>
        <taxon>Bacillota</taxon>
        <taxon>Clostridia</taxon>
        <taxon>Lachnospirales</taxon>
        <taxon>Lachnospiraceae</taxon>
        <taxon>Hungatella</taxon>
    </lineage>
</organism>
<dbReference type="SMART" id="SM00342">
    <property type="entry name" value="HTH_ARAC"/>
    <property type="match status" value="1"/>
</dbReference>
<comment type="caution">
    <text evidence="4">The sequence shown here is derived from an EMBL/GenBank/DDBJ whole genome shotgun (WGS) entry which is preliminary data.</text>
</comment>
<evidence type="ECO:0000259" key="3">
    <source>
        <dbReference type="PROSITE" id="PS01124"/>
    </source>
</evidence>
<evidence type="ECO:0000313" key="4">
    <source>
        <dbReference type="EMBL" id="GKH01077.1"/>
    </source>
</evidence>
<dbReference type="GO" id="GO:0043565">
    <property type="term" value="F:sequence-specific DNA binding"/>
    <property type="evidence" value="ECO:0007669"/>
    <property type="project" value="InterPro"/>
</dbReference>
<dbReference type="InterPro" id="IPR053142">
    <property type="entry name" value="PchR_regulatory_protein"/>
</dbReference>
<dbReference type="RefSeq" id="WP_244052669.1">
    <property type="nucleotide sequence ID" value="NZ_BQNJ01000001.1"/>
</dbReference>
<dbReference type="PROSITE" id="PS01124">
    <property type="entry name" value="HTH_ARAC_FAMILY_2"/>
    <property type="match status" value="1"/>
</dbReference>
<dbReference type="AlphaFoldDB" id="A0AA37JHK0"/>
<dbReference type="Pfam" id="PF12833">
    <property type="entry name" value="HTH_18"/>
    <property type="match status" value="1"/>
</dbReference>
<dbReference type="GO" id="GO:0003700">
    <property type="term" value="F:DNA-binding transcription factor activity"/>
    <property type="evidence" value="ECO:0007669"/>
    <property type="project" value="InterPro"/>
</dbReference>
<keyword evidence="1" id="KW-0805">Transcription regulation</keyword>
<dbReference type="InterPro" id="IPR018060">
    <property type="entry name" value="HTH_AraC"/>
</dbReference>
<evidence type="ECO:0000313" key="5">
    <source>
        <dbReference type="Proteomes" id="UP001055091"/>
    </source>
</evidence>
<dbReference type="PANTHER" id="PTHR47893">
    <property type="entry name" value="REGULATORY PROTEIN PCHR"/>
    <property type="match status" value="1"/>
</dbReference>
<keyword evidence="2" id="KW-0804">Transcription</keyword>
<sequence length="302" mass="34876">MEWYQHNQAEGWRSQEILLSSGIHLSLWSCSFNNSFSHETAVEKPIFGLGYVLEGAASCKINNNCMDFKQDFPHTQFLRPVNSSTEYKPGETFKYLQITMDTNMFSRYWQLVGGSQRYSFDSFVGTQQYAIQQARINYREKICLLELIQTLGSIKESKNQLALESQCLDLLSENLCRLNGKEEFTPSDLHTYEKQHIALARDILLSRLETPPSIIELSRIVGLNDCSLKRGFKLQYGYTIHSFVQRQRLEKAYMLITKDGYNVTQSAFAVGYTSLSHFSKIFNEAFNLFPSDLVKIRNKFHS</sequence>
<evidence type="ECO:0000256" key="1">
    <source>
        <dbReference type="ARBA" id="ARBA00023015"/>
    </source>
</evidence>
<dbReference type="InterPro" id="IPR009057">
    <property type="entry name" value="Homeodomain-like_sf"/>
</dbReference>